<reference evidence="12 13" key="1">
    <citation type="submission" date="2018-06" db="EMBL/GenBank/DDBJ databases">
        <title>A transcriptomic atlas of mushroom development highlights an independent origin of complex multicellularity.</title>
        <authorList>
            <consortium name="DOE Joint Genome Institute"/>
            <person name="Krizsan K."/>
            <person name="Almasi E."/>
            <person name="Merenyi Z."/>
            <person name="Sahu N."/>
            <person name="Viragh M."/>
            <person name="Koszo T."/>
            <person name="Mondo S."/>
            <person name="Kiss B."/>
            <person name="Balint B."/>
            <person name="Kues U."/>
            <person name="Barry K."/>
            <person name="Hegedus J.C."/>
            <person name="Henrissat B."/>
            <person name="Johnson J."/>
            <person name="Lipzen A."/>
            <person name="Ohm R."/>
            <person name="Nagy I."/>
            <person name="Pangilinan J."/>
            <person name="Yan J."/>
            <person name="Xiong Y."/>
            <person name="Grigoriev I.V."/>
            <person name="Hibbett D.S."/>
            <person name="Nagy L.G."/>
        </authorList>
    </citation>
    <scope>NUCLEOTIDE SEQUENCE [LARGE SCALE GENOMIC DNA]</scope>
    <source>
        <strain evidence="12 13">SZMC22713</strain>
    </source>
</reference>
<dbReference type="InterPro" id="IPR015958">
    <property type="entry name" value="Trk1_fungi"/>
</dbReference>
<dbReference type="AlphaFoldDB" id="A0A4Y7Q6D5"/>
<organism evidence="12 13">
    <name type="scientific">Rickenella mellea</name>
    <dbReference type="NCBI Taxonomy" id="50990"/>
    <lineage>
        <taxon>Eukaryota</taxon>
        <taxon>Fungi</taxon>
        <taxon>Dikarya</taxon>
        <taxon>Basidiomycota</taxon>
        <taxon>Agaricomycotina</taxon>
        <taxon>Agaricomycetes</taxon>
        <taxon>Hymenochaetales</taxon>
        <taxon>Rickenellaceae</taxon>
        <taxon>Rickenella</taxon>
    </lineage>
</organism>
<dbReference type="InterPro" id="IPR051143">
    <property type="entry name" value="TrkH_K-transport"/>
</dbReference>
<evidence type="ECO:0000313" key="12">
    <source>
        <dbReference type="EMBL" id="TDL22995.1"/>
    </source>
</evidence>
<evidence type="ECO:0000256" key="3">
    <source>
        <dbReference type="ARBA" id="ARBA00022448"/>
    </source>
</evidence>
<dbReference type="PIRSF" id="PIRSF002450">
    <property type="entry name" value="K+_transpter_TRK"/>
    <property type="match status" value="1"/>
</dbReference>
<feature type="transmembrane region" description="Helical" evidence="10">
    <location>
        <begin position="621"/>
        <end position="644"/>
    </location>
</feature>
<evidence type="ECO:0000256" key="7">
    <source>
        <dbReference type="ARBA" id="ARBA00022989"/>
    </source>
</evidence>
<feature type="transmembrane region" description="Helical" evidence="10">
    <location>
        <begin position="693"/>
        <end position="710"/>
    </location>
</feature>
<keyword evidence="4 10" id="KW-0633">Potassium transport</keyword>
<accession>A0A4Y7Q6D5</accession>
<feature type="transmembrane region" description="Helical" evidence="10">
    <location>
        <begin position="748"/>
        <end position="770"/>
    </location>
</feature>
<feature type="compositionally biased region" description="Polar residues" evidence="11">
    <location>
        <begin position="815"/>
        <end position="824"/>
    </location>
</feature>
<dbReference type="PANTHER" id="PTHR31064:SF30">
    <property type="entry name" value="HIGH-AFFINITY POTASSIUM TRANSPORT PROTEIN-RELATED"/>
    <property type="match status" value="1"/>
</dbReference>
<feature type="compositionally biased region" description="Polar residues" evidence="11">
    <location>
        <begin position="278"/>
        <end position="294"/>
    </location>
</feature>
<feature type="transmembrane region" description="Helical" evidence="10">
    <location>
        <begin position="47"/>
        <end position="68"/>
    </location>
</feature>
<feature type="transmembrane region" description="Helical" evidence="10">
    <location>
        <begin position="427"/>
        <end position="451"/>
    </location>
</feature>
<feature type="transmembrane region" description="Helical" evidence="10">
    <location>
        <begin position="15"/>
        <end position="35"/>
    </location>
</feature>
<evidence type="ECO:0000256" key="4">
    <source>
        <dbReference type="ARBA" id="ARBA00022538"/>
    </source>
</evidence>
<dbReference type="Pfam" id="PF02386">
    <property type="entry name" value="TrkH"/>
    <property type="match status" value="1"/>
</dbReference>
<evidence type="ECO:0000256" key="10">
    <source>
        <dbReference type="PIRNR" id="PIRNR002450"/>
    </source>
</evidence>
<feature type="transmembrane region" description="Helical" evidence="10">
    <location>
        <begin position="503"/>
        <end position="523"/>
    </location>
</feature>
<dbReference type="GO" id="GO:0005886">
    <property type="term" value="C:plasma membrane"/>
    <property type="evidence" value="ECO:0007669"/>
    <property type="project" value="InterPro"/>
</dbReference>
<dbReference type="VEuPathDB" id="FungiDB:BD410DRAFT_820980"/>
<feature type="transmembrane region" description="Helical" evidence="10">
    <location>
        <begin position="565"/>
        <end position="585"/>
    </location>
</feature>
<gene>
    <name evidence="12" type="ORF">BD410DRAFT_820980</name>
</gene>
<comment type="subcellular location">
    <subcellularLocation>
        <location evidence="1">Membrane</location>
        <topology evidence="1">Multi-pass membrane protein</topology>
    </subcellularLocation>
</comment>
<feature type="transmembrane region" description="Helical" evidence="10">
    <location>
        <begin position="74"/>
        <end position="95"/>
    </location>
</feature>
<dbReference type="GO" id="GO:0140107">
    <property type="term" value="F:high-affinity potassium ion transmembrane transporter activity"/>
    <property type="evidence" value="ECO:0007669"/>
    <property type="project" value="TreeGrafter"/>
</dbReference>
<evidence type="ECO:0000256" key="1">
    <source>
        <dbReference type="ARBA" id="ARBA00004141"/>
    </source>
</evidence>
<dbReference type="InterPro" id="IPR004773">
    <property type="entry name" value="K/Na_transp_Trk1/HKT1"/>
</dbReference>
<feature type="compositionally biased region" description="Basic and acidic residues" evidence="11">
    <location>
        <begin position="296"/>
        <end position="313"/>
    </location>
</feature>
<dbReference type="EMBL" id="ML170172">
    <property type="protein sequence ID" value="TDL22995.1"/>
    <property type="molecule type" value="Genomic_DNA"/>
</dbReference>
<evidence type="ECO:0000256" key="2">
    <source>
        <dbReference type="ARBA" id="ARBA00009137"/>
    </source>
</evidence>
<keyword evidence="3 10" id="KW-0813">Transport</keyword>
<keyword evidence="8 10" id="KW-0406">Ion transport</keyword>
<evidence type="ECO:0000256" key="9">
    <source>
        <dbReference type="ARBA" id="ARBA00023136"/>
    </source>
</evidence>
<dbReference type="InterPro" id="IPR003445">
    <property type="entry name" value="Cat_transpt"/>
</dbReference>
<keyword evidence="7 10" id="KW-1133">Transmembrane helix</keyword>
<dbReference type="STRING" id="50990.A0A4Y7Q6D5"/>
<feature type="region of interest" description="Disordered" evidence="11">
    <location>
        <begin position="192"/>
        <end position="323"/>
    </location>
</feature>
<dbReference type="GO" id="GO:0030007">
    <property type="term" value="P:intracellular potassium ion homeostasis"/>
    <property type="evidence" value="ECO:0007669"/>
    <property type="project" value="UniProtKB-UniRule"/>
</dbReference>
<feature type="transmembrane region" description="Helical" evidence="10">
    <location>
        <begin position="722"/>
        <end position="742"/>
    </location>
</feature>
<keyword evidence="13" id="KW-1185">Reference proteome</keyword>
<dbReference type="OrthoDB" id="9999863at2759"/>
<proteinExistence type="inferred from homology"/>
<protein>
    <recommendedName>
        <fullName evidence="10">Potassium transport protein</fullName>
    </recommendedName>
</protein>
<feature type="region of interest" description="Disordered" evidence="11">
    <location>
        <begin position="796"/>
        <end position="844"/>
    </location>
</feature>
<dbReference type="Proteomes" id="UP000294933">
    <property type="component" value="Unassembled WGS sequence"/>
</dbReference>
<sequence length="844" mass="95085">MLNLWAHLRGSLNFFRIHILFFTFTPLVFSGIFYASNGEFRISYVDSLFLCVSAMTVTGLATVDLSALTGWQQAILFIQSCLGTPVLVSWVMVYMRKKYFAKKFEHIVEAELARRAKIDTEHAASGTGFARRITRVFSRMDQLSTVNEGGIEGEDGKRESDLKKGTLRRLRPEMIRRMDDAPKPVDPNGWISQNDSHAAEHKQVITASPQPIDETTPVSSRQSRLSEFDGSTDHEPRRNSMYESHQANGVTSPESAPFNRTHTVEFRTPPVRAVRNSVIENRSQPFPRTLSVSASDGRRHSLDHTNASDRRDGPQPPSGFYRSATMHTYRSERTAMDRGYGGFPGPQAIFLKLFRRLFPETERRLVQRITIPRTVTIGSQAGTGPGITREVPYITFDAIVGRNSKFHMLTEENLEELGGVEFRALNALLWIVGGYHILVQLICFVVIAPYISAQRWRSNFEPPQLHRYVPPSWYAAFQVVSAYTNSGLSLVDQSMIPFQKAYPMIIFMVWAILAGNTAFPIFLRFTIWIMTKFVPAKSRANETLHFLLDHPRRCFIYLFPSHQTWFLLTILVILNATDWFCFLVLDIGNPEIERVPLGTRFVIGLLQASAVRAAGFGTVSLSALAPGVQVLYVMMMYISVYPIAMSVRSTNVYEERSLGVFEDESELENEPDTDGRRVAVWGRYLAWHARKQLAFDMWWLGLALFLVCIVERHKLQEEANFGWFTIFSIVFELISAYGTVGLSLGVPYANYSLSGAFAPLSKLIVCAVMLRGRHRGLPVAIDRAIMLPFEFGKSGANEEKPLNSVQPKSKERPSTDFSPGNASTAVHEKAESFGLASHPNPNST</sequence>
<evidence type="ECO:0000256" key="5">
    <source>
        <dbReference type="ARBA" id="ARBA00022692"/>
    </source>
</evidence>
<keyword evidence="9 10" id="KW-0472">Membrane</keyword>
<keyword evidence="5 10" id="KW-0812">Transmembrane</keyword>
<keyword evidence="6 10" id="KW-0630">Potassium</keyword>
<dbReference type="PANTHER" id="PTHR31064">
    <property type="entry name" value="POTASSIUM TRANSPORT PROTEIN DDB_G0292412-RELATED"/>
    <property type="match status" value="1"/>
</dbReference>
<evidence type="ECO:0000256" key="8">
    <source>
        <dbReference type="ARBA" id="ARBA00023065"/>
    </source>
</evidence>
<name>A0A4Y7Q6D5_9AGAM</name>
<evidence type="ECO:0000256" key="6">
    <source>
        <dbReference type="ARBA" id="ARBA00022958"/>
    </source>
</evidence>
<evidence type="ECO:0000313" key="13">
    <source>
        <dbReference type="Proteomes" id="UP000294933"/>
    </source>
</evidence>
<feature type="compositionally biased region" description="Basic and acidic residues" evidence="11">
    <location>
        <begin position="224"/>
        <end position="240"/>
    </location>
</feature>
<feature type="compositionally biased region" description="Polar residues" evidence="11">
    <location>
        <begin position="241"/>
        <end position="261"/>
    </location>
</feature>
<dbReference type="GO" id="GO:1990573">
    <property type="term" value="P:potassium ion import across plasma membrane"/>
    <property type="evidence" value="ECO:0007669"/>
    <property type="project" value="TreeGrafter"/>
</dbReference>
<comment type="similarity">
    <text evidence="2 10">Belongs to the TrkH potassium transport family.</text>
</comment>
<dbReference type="NCBIfam" id="TIGR00934">
    <property type="entry name" value="2a38euk"/>
    <property type="match status" value="1"/>
</dbReference>
<evidence type="ECO:0000256" key="11">
    <source>
        <dbReference type="SAM" id="MobiDB-lite"/>
    </source>
</evidence>